<keyword evidence="4" id="KW-1185">Reference proteome</keyword>
<organism evidence="3 4">
    <name type="scientific">Daucus carota subsp. sativus</name>
    <name type="common">Carrot</name>
    <dbReference type="NCBI Taxonomy" id="79200"/>
    <lineage>
        <taxon>Eukaryota</taxon>
        <taxon>Viridiplantae</taxon>
        <taxon>Streptophyta</taxon>
        <taxon>Embryophyta</taxon>
        <taxon>Tracheophyta</taxon>
        <taxon>Spermatophyta</taxon>
        <taxon>Magnoliopsida</taxon>
        <taxon>eudicotyledons</taxon>
        <taxon>Gunneridae</taxon>
        <taxon>Pentapetalae</taxon>
        <taxon>asterids</taxon>
        <taxon>campanulids</taxon>
        <taxon>Apiales</taxon>
        <taxon>Apiaceae</taxon>
        <taxon>Apioideae</taxon>
        <taxon>Scandiceae</taxon>
        <taxon>Daucinae</taxon>
        <taxon>Daucus</taxon>
        <taxon>Daucus sect. Daucus</taxon>
    </lineage>
</organism>
<sequence length="167" mass="19350">MSEPFDVEEEDNDDDEDNNEEISEKLSPPEVNSVFDSEVEVCEYYKRYGKQNGYGNSHRKVVDSLNPKPVGKSNCKVRLCAKRMDDGKWCVTQFVNEHNHDLSPSKAHRFRCNRKLTNNAKRSLSLYDEAGIPINKSYITLVVEHGGHENMSFNKKDCENYTRTIRR</sequence>
<gene>
    <name evidence="3" type="ORF">DCAR_0934244</name>
</gene>
<dbReference type="PANTHER" id="PTHR46328:SF35">
    <property type="entry name" value="PROTEIN FAR1-RELATED SEQUENCE 5-LIKE"/>
    <property type="match status" value="1"/>
</dbReference>
<proteinExistence type="predicted"/>
<dbReference type="Pfam" id="PF03101">
    <property type="entry name" value="FAR1"/>
    <property type="match status" value="1"/>
</dbReference>
<evidence type="ECO:0000256" key="1">
    <source>
        <dbReference type="SAM" id="MobiDB-lite"/>
    </source>
</evidence>
<dbReference type="PANTHER" id="PTHR46328">
    <property type="entry name" value="FAR-RED IMPAIRED RESPONSIVE (FAR1) FAMILY PROTEIN-RELATED"/>
    <property type="match status" value="1"/>
</dbReference>
<evidence type="ECO:0000313" key="4">
    <source>
        <dbReference type="Proteomes" id="UP000077755"/>
    </source>
</evidence>
<feature type="region of interest" description="Disordered" evidence="1">
    <location>
        <begin position="1"/>
        <end position="30"/>
    </location>
</feature>
<protein>
    <recommendedName>
        <fullName evidence="2">FAR1 domain-containing protein</fullName>
    </recommendedName>
</protein>
<dbReference type="EMBL" id="CP093351">
    <property type="protein sequence ID" value="WOH14722.1"/>
    <property type="molecule type" value="Genomic_DNA"/>
</dbReference>
<dbReference type="AlphaFoldDB" id="A0AAF1BF68"/>
<evidence type="ECO:0000313" key="3">
    <source>
        <dbReference type="EMBL" id="WOH14722.1"/>
    </source>
</evidence>
<accession>A0AAF1BF68</accession>
<name>A0AAF1BF68_DAUCS</name>
<dbReference type="Proteomes" id="UP000077755">
    <property type="component" value="Chromosome 9"/>
</dbReference>
<reference evidence="3" key="2">
    <citation type="submission" date="2022-03" db="EMBL/GenBank/DDBJ databases">
        <title>Draft title - Genomic analysis of global carrot germplasm unveils the trajectory of domestication and the origin of high carotenoid orange carrot.</title>
        <authorList>
            <person name="Iorizzo M."/>
            <person name="Ellison S."/>
            <person name="Senalik D."/>
            <person name="Macko-Podgorni A."/>
            <person name="Grzebelus D."/>
            <person name="Bostan H."/>
            <person name="Rolling W."/>
            <person name="Curaba J."/>
            <person name="Simon P."/>
        </authorList>
    </citation>
    <scope>NUCLEOTIDE SEQUENCE</scope>
    <source>
        <tissue evidence="3">Leaf</tissue>
    </source>
</reference>
<evidence type="ECO:0000259" key="2">
    <source>
        <dbReference type="Pfam" id="PF03101"/>
    </source>
</evidence>
<feature type="domain" description="FAR1" evidence="2">
    <location>
        <begin position="51"/>
        <end position="103"/>
    </location>
</feature>
<dbReference type="InterPro" id="IPR004330">
    <property type="entry name" value="FAR1_DNA_bnd_dom"/>
</dbReference>
<feature type="compositionally biased region" description="Acidic residues" evidence="1">
    <location>
        <begin position="1"/>
        <end position="21"/>
    </location>
</feature>
<reference evidence="3" key="1">
    <citation type="journal article" date="2016" name="Nat. Genet.">
        <title>A high-quality carrot genome assembly provides new insights into carotenoid accumulation and asterid genome evolution.</title>
        <authorList>
            <person name="Iorizzo M."/>
            <person name="Ellison S."/>
            <person name="Senalik D."/>
            <person name="Zeng P."/>
            <person name="Satapoomin P."/>
            <person name="Huang J."/>
            <person name="Bowman M."/>
            <person name="Iovene M."/>
            <person name="Sanseverino W."/>
            <person name="Cavagnaro P."/>
            <person name="Yildiz M."/>
            <person name="Macko-Podgorni A."/>
            <person name="Moranska E."/>
            <person name="Grzebelus E."/>
            <person name="Grzebelus D."/>
            <person name="Ashrafi H."/>
            <person name="Zheng Z."/>
            <person name="Cheng S."/>
            <person name="Spooner D."/>
            <person name="Van Deynze A."/>
            <person name="Simon P."/>
        </authorList>
    </citation>
    <scope>NUCLEOTIDE SEQUENCE</scope>
    <source>
        <tissue evidence="3">Leaf</tissue>
    </source>
</reference>